<dbReference type="PANTHER" id="PTHR10067">
    <property type="entry name" value="PHOSPHATIDYLSERINE DECARBOXYLASE"/>
    <property type="match status" value="1"/>
</dbReference>
<dbReference type="SUPFAM" id="SSF53474">
    <property type="entry name" value="alpha/beta-Hydrolases"/>
    <property type="match status" value="1"/>
</dbReference>
<evidence type="ECO:0008006" key="8">
    <source>
        <dbReference type="Google" id="ProtNLM"/>
    </source>
</evidence>
<dbReference type="PANTHER" id="PTHR10067:SF13">
    <property type="entry name" value="PHOSPHATIDYLSERINE DECARBOXYLASE"/>
    <property type="match status" value="1"/>
</dbReference>
<gene>
    <name evidence="6" type="ORF">GCM10009757_38850</name>
</gene>
<comment type="caution">
    <text evidence="6">The sequence shown here is derived from an EMBL/GenBank/DDBJ whole genome shotgun (WGS) entry which is preliminary data.</text>
</comment>
<keyword evidence="3" id="KW-0456">Lyase</keyword>
<keyword evidence="1" id="KW-0210">Decarboxylase</keyword>
<dbReference type="InterPro" id="IPR033124">
    <property type="entry name" value="Ser_caboxypep_his_AS"/>
</dbReference>
<protein>
    <recommendedName>
        <fullName evidence="8">Phosphatidylserine decarboxylase</fullName>
    </recommendedName>
</protein>
<dbReference type="Gene3D" id="3.40.50.1820">
    <property type="entry name" value="alpha/beta hydrolase"/>
    <property type="match status" value="1"/>
</dbReference>
<dbReference type="EMBL" id="BAAANQ010000008">
    <property type="protein sequence ID" value="GAA2058670.1"/>
    <property type="molecule type" value="Genomic_DNA"/>
</dbReference>
<evidence type="ECO:0000256" key="1">
    <source>
        <dbReference type="ARBA" id="ARBA00022793"/>
    </source>
</evidence>
<dbReference type="Pfam" id="PF00450">
    <property type="entry name" value="Peptidase_S10"/>
    <property type="match status" value="1"/>
</dbReference>
<dbReference type="PROSITE" id="PS00560">
    <property type="entry name" value="CARBOXYPEPT_SER_HIS"/>
    <property type="match status" value="1"/>
</dbReference>
<evidence type="ECO:0000313" key="7">
    <source>
        <dbReference type="Proteomes" id="UP001403094"/>
    </source>
</evidence>
<evidence type="ECO:0000313" key="6">
    <source>
        <dbReference type="EMBL" id="GAA2058670.1"/>
    </source>
</evidence>
<dbReference type="InterPro" id="IPR001563">
    <property type="entry name" value="Peptidase_S10"/>
</dbReference>
<feature type="compositionally biased region" description="Basic residues" evidence="5">
    <location>
        <begin position="401"/>
        <end position="418"/>
    </location>
</feature>
<evidence type="ECO:0000256" key="5">
    <source>
        <dbReference type="SAM" id="MobiDB-lite"/>
    </source>
</evidence>
<organism evidence="6 7">
    <name type="scientific">Streptomyces cheonanensis</name>
    <dbReference type="NCBI Taxonomy" id="312720"/>
    <lineage>
        <taxon>Bacteria</taxon>
        <taxon>Bacillati</taxon>
        <taxon>Actinomycetota</taxon>
        <taxon>Actinomycetes</taxon>
        <taxon>Kitasatosporales</taxon>
        <taxon>Streptomycetaceae</taxon>
        <taxon>Streptomyces</taxon>
    </lineage>
</organism>
<feature type="region of interest" description="Disordered" evidence="5">
    <location>
        <begin position="401"/>
        <end position="450"/>
    </location>
</feature>
<evidence type="ECO:0000256" key="2">
    <source>
        <dbReference type="ARBA" id="ARBA00023145"/>
    </source>
</evidence>
<proteinExistence type="predicted"/>
<accession>A0ABN2VBT6</accession>
<dbReference type="Pfam" id="PF02666">
    <property type="entry name" value="PS_Dcarbxylase"/>
    <property type="match status" value="1"/>
</dbReference>
<feature type="compositionally biased region" description="Basic and acidic residues" evidence="5">
    <location>
        <begin position="419"/>
        <end position="437"/>
    </location>
</feature>
<keyword evidence="4" id="KW-0670">Pyruvate</keyword>
<dbReference type="Proteomes" id="UP001403094">
    <property type="component" value="Unassembled WGS sequence"/>
</dbReference>
<sequence length="642" mass="74064">MTPTHHHPETLADFLAKIRKWYEEDHHSFATLFRAMIAHAVPLPDDTPEEVRYDWRGKTIDQLCDFFSEWYEAGWTTKPNDGLNYIEKFSWLTYENDYGMVFVTCGPGLEMTADFTHLQGMQMDDEGQQGQELIEIWKDELGARMDDFKKGPWKTFNEFFVRELLDASKRPIDAQDDNSVVVAPTDCVINMIVDDLAEETPIPVKSVTMNVKQLLADSEYYKKFVPEKNSHGEIIQPGGTAVSCILMPDTYHWYHAPVAGEVVEAHDDIGGVYYGMRDFPQLLNKGNVGYGFDYEMFDNFRRGYLIFRTVFTDPHGAEHETYVAMVTVGMNSIASVRYESPFRNPQQPVPVSKGDRIGNFQYGGSLNILLFQYGRFPALQLHMGQRIGTLEQQDRTEKLFTHHRHHGPRHHHLTFWPRRRTENRHVTSSSRRVDPRERRRHPADRPVQGRPLRNRLVQHTLDLGGTFDVYDIRRWDDLSPGALGSYLGTDAVKDALHVPRHVPWEFHDNTGPVAQHLAVDNMQDCSDKYRAIMDRYPVLLCTGNFDTACGYRSTEEILDDIMDKRGLRAEWREAPRLIWTQAQGNPKGFVRSHGQLTQVSVPDSGHEVPAYQPEICREMLYNWLFDRPFHGYDPLKAGKPDS</sequence>
<keyword evidence="2" id="KW-0865">Zymogen</keyword>
<evidence type="ECO:0000256" key="3">
    <source>
        <dbReference type="ARBA" id="ARBA00023239"/>
    </source>
</evidence>
<keyword evidence="7" id="KW-1185">Reference proteome</keyword>
<reference evidence="6 7" key="1">
    <citation type="journal article" date="2019" name="Int. J. Syst. Evol. Microbiol.">
        <title>The Global Catalogue of Microorganisms (GCM) 10K type strain sequencing project: providing services to taxonomists for standard genome sequencing and annotation.</title>
        <authorList>
            <consortium name="The Broad Institute Genomics Platform"/>
            <consortium name="The Broad Institute Genome Sequencing Center for Infectious Disease"/>
            <person name="Wu L."/>
            <person name="Ma J."/>
        </authorList>
    </citation>
    <scope>NUCLEOTIDE SEQUENCE [LARGE SCALE GENOMIC DNA]</scope>
    <source>
        <strain evidence="6 7">JCM 14549</strain>
    </source>
</reference>
<dbReference type="InterPro" id="IPR029058">
    <property type="entry name" value="AB_hydrolase_fold"/>
</dbReference>
<dbReference type="InterPro" id="IPR003817">
    <property type="entry name" value="PS_Dcarbxylase"/>
</dbReference>
<dbReference type="RefSeq" id="WP_346071203.1">
    <property type="nucleotide sequence ID" value="NZ_BAAANQ010000008.1"/>
</dbReference>
<name>A0ABN2VBT6_9ACTN</name>
<evidence type="ECO:0000256" key="4">
    <source>
        <dbReference type="ARBA" id="ARBA00023317"/>
    </source>
</evidence>